<dbReference type="EMBL" id="UXAV01000031">
    <property type="protein sequence ID" value="VDC25057.1"/>
    <property type="molecule type" value="Genomic_DNA"/>
</dbReference>
<dbReference type="PROSITE" id="PS00584">
    <property type="entry name" value="PFKB_KINASES_2"/>
    <property type="match status" value="1"/>
</dbReference>
<keyword evidence="5 6" id="KW-0067">ATP-binding</keyword>
<dbReference type="NCBIfam" id="TIGR03168">
    <property type="entry name" value="1-PFK"/>
    <property type="match status" value="1"/>
</dbReference>
<comment type="similarity">
    <text evidence="6">Belongs to the carbohydrate kinase PfkB family. LacC subfamily.</text>
</comment>
<dbReference type="UniPathway" id="UPA00704">
    <property type="reaction ID" value="UER00715"/>
</dbReference>
<comment type="similarity">
    <text evidence="1">Belongs to the carbohydrate kinase pfkB family.</text>
</comment>
<dbReference type="GO" id="GO:0008443">
    <property type="term" value="F:phosphofructokinase activity"/>
    <property type="evidence" value="ECO:0007669"/>
    <property type="project" value="TreeGrafter"/>
</dbReference>
<comment type="catalytic activity">
    <reaction evidence="6">
        <text>D-tagatofuranose 6-phosphate + ATP = D-tagatofuranose 1,6-bisphosphate + ADP + H(+)</text>
        <dbReference type="Rhea" id="RHEA:12420"/>
        <dbReference type="ChEBI" id="CHEBI:15378"/>
        <dbReference type="ChEBI" id="CHEBI:30616"/>
        <dbReference type="ChEBI" id="CHEBI:58694"/>
        <dbReference type="ChEBI" id="CHEBI:58695"/>
        <dbReference type="ChEBI" id="CHEBI:456216"/>
        <dbReference type="EC" id="2.7.1.144"/>
    </reaction>
</comment>
<dbReference type="FunFam" id="3.40.1190.20:FF:000001">
    <property type="entry name" value="Phosphofructokinase"/>
    <property type="match status" value="1"/>
</dbReference>
<evidence type="ECO:0000256" key="3">
    <source>
        <dbReference type="ARBA" id="ARBA00022741"/>
    </source>
</evidence>
<dbReference type="Pfam" id="PF00294">
    <property type="entry name" value="PfkB"/>
    <property type="match status" value="1"/>
</dbReference>
<evidence type="ECO:0000259" key="7">
    <source>
        <dbReference type="Pfam" id="PF00294"/>
    </source>
</evidence>
<dbReference type="GO" id="GO:0044281">
    <property type="term" value="P:small molecule metabolic process"/>
    <property type="evidence" value="ECO:0007669"/>
    <property type="project" value="UniProtKB-ARBA"/>
</dbReference>
<dbReference type="InterPro" id="IPR011611">
    <property type="entry name" value="PfkB_dom"/>
</dbReference>
<dbReference type="AlphaFoldDB" id="A0A3P5X9G9"/>
<evidence type="ECO:0000256" key="5">
    <source>
        <dbReference type="ARBA" id="ARBA00022840"/>
    </source>
</evidence>
<organism evidence="8 9">
    <name type="scientific">Filibacter tadaridae</name>
    <dbReference type="NCBI Taxonomy" id="2483811"/>
    <lineage>
        <taxon>Bacteria</taxon>
        <taxon>Bacillati</taxon>
        <taxon>Bacillota</taxon>
        <taxon>Bacilli</taxon>
        <taxon>Bacillales</taxon>
        <taxon>Caryophanaceae</taxon>
        <taxon>Filibacter</taxon>
    </lineage>
</organism>
<comment type="pathway">
    <text evidence="6">Carbohydrate metabolism; D-tagatose 6-phosphate degradation; D-glyceraldehyde 3-phosphate and glycerone phosphate from D-tagatose 6-phosphate: step 1/2.</text>
</comment>
<dbReference type="InterPro" id="IPR002173">
    <property type="entry name" value="Carboh/pur_kinase_PfkB_CS"/>
</dbReference>
<keyword evidence="2 6" id="KW-0808">Transferase</keyword>
<dbReference type="GO" id="GO:0009024">
    <property type="term" value="F:tagatose-6-phosphate kinase activity"/>
    <property type="evidence" value="ECO:0007669"/>
    <property type="project" value="UniProtKB-EC"/>
</dbReference>
<keyword evidence="9" id="KW-1185">Reference proteome</keyword>
<dbReference type="GO" id="GO:0005524">
    <property type="term" value="F:ATP binding"/>
    <property type="evidence" value="ECO:0007669"/>
    <property type="project" value="UniProtKB-KW"/>
</dbReference>
<protein>
    <recommendedName>
        <fullName evidence="6">Tagatose-6-phosphate kinase</fullName>
        <ecNumber evidence="6">2.7.1.144</ecNumber>
    </recommendedName>
</protein>
<keyword evidence="4 8" id="KW-0418">Kinase</keyword>
<feature type="domain" description="Carbohydrate kinase PfkB" evidence="7">
    <location>
        <begin position="9"/>
        <end position="291"/>
    </location>
</feature>
<dbReference type="PANTHER" id="PTHR46566:SF5">
    <property type="entry name" value="1-PHOSPHOFRUCTOKINASE"/>
    <property type="match status" value="1"/>
</dbReference>
<dbReference type="InterPro" id="IPR017583">
    <property type="entry name" value="Tagatose/fructose_Pkinase"/>
</dbReference>
<dbReference type="GO" id="GO:0005988">
    <property type="term" value="P:lactose metabolic process"/>
    <property type="evidence" value="ECO:0007669"/>
    <property type="project" value="UniProtKB-KW"/>
</dbReference>
<dbReference type="GO" id="GO:0005829">
    <property type="term" value="C:cytosol"/>
    <property type="evidence" value="ECO:0007669"/>
    <property type="project" value="TreeGrafter"/>
</dbReference>
<evidence type="ECO:0000313" key="8">
    <source>
        <dbReference type="EMBL" id="VDC25057.1"/>
    </source>
</evidence>
<dbReference type="PROSITE" id="PS00583">
    <property type="entry name" value="PFKB_KINASES_1"/>
    <property type="match status" value="1"/>
</dbReference>
<evidence type="ECO:0000256" key="6">
    <source>
        <dbReference type="PIRNR" id="PIRNR000535"/>
    </source>
</evidence>
<name>A0A3P5X9G9_9BACL</name>
<reference evidence="8 9" key="1">
    <citation type="submission" date="2018-11" db="EMBL/GenBank/DDBJ databases">
        <authorList>
            <person name="Criscuolo A."/>
        </authorList>
    </citation>
    <scope>NUCLEOTIDE SEQUENCE [LARGE SCALE GENOMIC DNA]</scope>
    <source>
        <strain evidence="8">ATB-66</strain>
    </source>
</reference>
<dbReference type="PANTHER" id="PTHR46566">
    <property type="entry name" value="1-PHOSPHOFRUCTOKINASE-RELATED"/>
    <property type="match status" value="1"/>
</dbReference>
<dbReference type="CDD" id="cd01164">
    <property type="entry name" value="FruK_PfkB_like"/>
    <property type="match status" value="1"/>
</dbReference>
<evidence type="ECO:0000256" key="1">
    <source>
        <dbReference type="ARBA" id="ARBA00005380"/>
    </source>
</evidence>
<keyword evidence="3 6" id="KW-0547">Nucleotide-binding</keyword>
<dbReference type="GO" id="GO:0016052">
    <property type="term" value="P:carbohydrate catabolic process"/>
    <property type="evidence" value="ECO:0007669"/>
    <property type="project" value="UniProtKB-ARBA"/>
</dbReference>
<dbReference type="Gene3D" id="3.40.1190.20">
    <property type="match status" value="1"/>
</dbReference>
<dbReference type="GO" id="GO:2001059">
    <property type="term" value="P:D-tagatose 6-phosphate catabolic process"/>
    <property type="evidence" value="ECO:0007669"/>
    <property type="project" value="UniProtKB-UniPathway"/>
</dbReference>
<proteinExistence type="inferred from homology"/>
<dbReference type="Proteomes" id="UP000270468">
    <property type="component" value="Unassembled WGS sequence"/>
</dbReference>
<evidence type="ECO:0000313" key="9">
    <source>
        <dbReference type="Proteomes" id="UP000270468"/>
    </source>
</evidence>
<dbReference type="RefSeq" id="WP_124069571.1">
    <property type="nucleotide sequence ID" value="NZ_CBCRXF010000011.1"/>
</dbReference>
<dbReference type="OrthoDB" id="9801219at2"/>
<dbReference type="PIRSF" id="PIRSF000535">
    <property type="entry name" value="1PFK/6PFK/LacC"/>
    <property type="match status" value="1"/>
</dbReference>
<sequence length="312" mass="33382">MIVTITLNPAVDISYKLDNLSLDTVNRVGDVSKTAGGKGLNVARVLYQLGEDVAASGFLGGSLGGFISAQIAALGIRDFFVPIDGETRNCIAIIHEGKQTEILESGPLISENEATLFLERFTEYVQLVRLVTLSGSLPKGLPADYYVKLVEIANQYDTPILLDSNGASLTTIIESEHKPLLIKPNEEELANLLGQRSVDESQIMDALGSLLFADIPWVVVTLGADGAIVKHDKNLYRARVPKVSASNPVGSGDSVVAGFAAGIARELADEELIKFGLSMGVLNALEEKTGHINVEKIGWAVGQIVVERIEND</sequence>
<evidence type="ECO:0000256" key="4">
    <source>
        <dbReference type="ARBA" id="ARBA00022777"/>
    </source>
</evidence>
<evidence type="ECO:0000256" key="2">
    <source>
        <dbReference type="ARBA" id="ARBA00022679"/>
    </source>
</evidence>
<accession>A0A3P5X9G9</accession>
<dbReference type="InterPro" id="IPR029056">
    <property type="entry name" value="Ribokinase-like"/>
</dbReference>
<dbReference type="EC" id="2.7.1.144" evidence="6"/>
<dbReference type="SUPFAM" id="SSF53613">
    <property type="entry name" value="Ribokinase-like"/>
    <property type="match status" value="1"/>
</dbReference>
<keyword evidence="6" id="KW-0423">Lactose metabolism</keyword>
<gene>
    <name evidence="8" type="primary">lacC</name>
    <name evidence="8" type="ORF">FILTAD_01152</name>
</gene>